<sequence length="586" mass="66781">MKLAKFCFAKSLTVAFLLCLSLSVQANSEADVSVQVNGVSGKLLNNVRAYLQIANLETDRNYRNYQVRYLHRQAPREIKKALEPFGYYNVDVNSELQSSANNRWQAVYNITLNQPVTINENQWTIDGEGRDDPQLKQLIKKSALTAGDAFVHSNYESQKSALMSRAIQRGYHQASFDQSQVTIDTDNNSADIQVRFDSGPRFRFGELTIVDSHLNQDLLERYARFNRGDPYLTSELSRFQVDLGNSEYFEQVQVSSDWQRADENNQVPVRVETEANEQTHYRYGIGYGTDTGARITAGIDRRWVNDRGHQFRSTVQLAQYESRATAIYNIPGEKPQTDYYQLRAELGNKENDSLDTRTYRLKALDVYSYRSWQREYNLSWLREDYSFGEQRDVSKVLIPGMEWRYISANDRVNITNGWRLNLGLKGAADELLSDVDVLSGYAELKSVWSLTNRWRLLTRAEIGATYTDRFAELPPSLRFFAGGDNSVRGYAYEQLGPEDDTGAVIGGQYLAVASAEVDYRFAESWRVALFTDVGNSMIEPNKALKQSVGFGIRWISPVGSIRLDLAQAIDEPGNPWRLHFTLGPDL</sequence>
<dbReference type="InterPro" id="IPR035243">
    <property type="entry name" value="TamA_POTRA_Dom_1"/>
</dbReference>
<evidence type="ECO:0000256" key="7">
    <source>
        <dbReference type="ARBA" id="ARBA00023136"/>
    </source>
</evidence>
<dbReference type="InterPro" id="IPR039910">
    <property type="entry name" value="D15-like"/>
</dbReference>
<keyword evidence="4" id="KW-1134">Transmembrane beta strand</keyword>
<keyword evidence="6 11" id="KW-0732">Signal</keyword>
<dbReference type="InterPro" id="IPR000184">
    <property type="entry name" value="Bac_surfAg_D15"/>
</dbReference>
<evidence type="ECO:0000256" key="2">
    <source>
        <dbReference type="ARBA" id="ARBA00010248"/>
    </source>
</evidence>
<evidence type="ECO:0000259" key="12">
    <source>
        <dbReference type="Pfam" id="PF01103"/>
    </source>
</evidence>
<feature type="domain" description="TamA POTRA" evidence="13">
    <location>
        <begin position="33"/>
        <end position="111"/>
    </location>
</feature>
<dbReference type="Gene3D" id="2.40.160.50">
    <property type="entry name" value="membrane protein fhac: a member of the omp85/tpsb transporter family"/>
    <property type="match status" value="1"/>
</dbReference>
<comment type="similarity">
    <text evidence="2">Belongs to the TamA family.</text>
</comment>
<dbReference type="GO" id="GO:0009279">
    <property type="term" value="C:cell outer membrane"/>
    <property type="evidence" value="ECO:0007669"/>
    <property type="project" value="UniProtKB-SubCell"/>
</dbReference>
<evidence type="ECO:0000256" key="3">
    <source>
        <dbReference type="ARBA" id="ARBA00015419"/>
    </source>
</evidence>
<evidence type="ECO:0000256" key="5">
    <source>
        <dbReference type="ARBA" id="ARBA00022692"/>
    </source>
</evidence>
<keyword evidence="8" id="KW-0998">Cell outer membrane</keyword>
<dbReference type="PANTHER" id="PTHR12815">
    <property type="entry name" value="SORTING AND ASSEMBLY MACHINERY SAMM50 PROTEIN FAMILY MEMBER"/>
    <property type="match status" value="1"/>
</dbReference>
<dbReference type="Gene3D" id="3.10.20.310">
    <property type="entry name" value="membrane protein fhac"/>
    <property type="match status" value="3"/>
</dbReference>
<name>A0A432ZJL0_9GAMM</name>
<dbReference type="OrthoDB" id="9803054at2"/>
<comment type="subcellular location">
    <subcellularLocation>
        <location evidence="1">Cell outer membrane</location>
    </subcellularLocation>
</comment>
<feature type="signal peptide" evidence="11">
    <location>
        <begin position="1"/>
        <end position="26"/>
    </location>
</feature>
<evidence type="ECO:0000313" key="14">
    <source>
        <dbReference type="EMBL" id="RUO78156.1"/>
    </source>
</evidence>
<reference evidence="14 15" key="1">
    <citation type="journal article" date="2011" name="Front. Microbiol.">
        <title>Genomic signatures of strain selection and enhancement in Bacillus atrophaeus var. globigii, a historical biowarfare simulant.</title>
        <authorList>
            <person name="Gibbons H.S."/>
            <person name="Broomall S.M."/>
            <person name="McNew L.A."/>
            <person name="Daligault H."/>
            <person name="Chapman C."/>
            <person name="Bruce D."/>
            <person name="Karavis M."/>
            <person name="Krepps M."/>
            <person name="McGregor P.A."/>
            <person name="Hong C."/>
            <person name="Park K.H."/>
            <person name="Akmal A."/>
            <person name="Feldman A."/>
            <person name="Lin J.S."/>
            <person name="Chang W.E."/>
            <person name="Higgs B.W."/>
            <person name="Demirev P."/>
            <person name="Lindquist J."/>
            <person name="Liem A."/>
            <person name="Fochler E."/>
            <person name="Read T.D."/>
            <person name="Tapia R."/>
            <person name="Johnson S."/>
            <person name="Bishop-Lilly K.A."/>
            <person name="Detter C."/>
            <person name="Han C."/>
            <person name="Sozhamannan S."/>
            <person name="Rosenzweig C.N."/>
            <person name="Skowronski E.W."/>
        </authorList>
    </citation>
    <scope>NUCLEOTIDE SEQUENCE [LARGE SCALE GENOMIC DNA]</scope>
    <source>
        <strain evidence="14 15">CL-SP19</strain>
    </source>
</reference>
<gene>
    <name evidence="14" type="ORF">CWI81_06370</name>
</gene>
<evidence type="ECO:0000259" key="13">
    <source>
        <dbReference type="Pfam" id="PF17243"/>
    </source>
</evidence>
<keyword evidence="7" id="KW-0472">Membrane</keyword>
<feature type="chain" id="PRO_5018982120" description="Translocation and assembly module subunit TamA" evidence="11">
    <location>
        <begin position="27"/>
        <end position="586"/>
    </location>
</feature>
<dbReference type="EMBL" id="PIQF01000001">
    <property type="protein sequence ID" value="RUO78156.1"/>
    <property type="molecule type" value="Genomic_DNA"/>
</dbReference>
<evidence type="ECO:0000256" key="10">
    <source>
        <dbReference type="ARBA" id="ARBA00093548"/>
    </source>
</evidence>
<evidence type="ECO:0000256" key="4">
    <source>
        <dbReference type="ARBA" id="ARBA00022452"/>
    </source>
</evidence>
<comment type="subunit">
    <text evidence="10">Interacts with TamB to form the translocation and assembly module (TAM).</text>
</comment>
<dbReference type="Pfam" id="PF01103">
    <property type="entry name" value="Omp85"/>
    <property type="match status" value="1"/>
</dbReference>
<keyword evidence="5" id="KW-0812">Transmembrane</keyword>
<evidence type="ECO:0000256" key="1">
    <source>
        <dbReference type="ARBA" id="ARBA00004442"/>
    </source>
</evidence>
<proteinExistence type="inferred from homology"/>
<keyword evidence="15" id="KW-1185">Reference proteome</keyword>
<dbReference type="GO" id="GO:0097347">
    <property type="term" value="C:TAM protein secretion complex"/>
    <property type="evidence" value="ECO:0007669"/>
    <property type="project" value="TreeGrafter"/>
</dbReference>
<dbReference type="Proteomes" id="UP000287908">
    <property type="component" value="Unassembled WGS sequence"/>
</dbReference>
<feature type="domain" description="Bacterial surface antigen (D15)" evidence="12">
    <location>
        <begin position="324"/>
        <end position="583"/>
    </location>
</feature>
<organism evidence="14 15">
    <name type="scientific">Idiomarina seosinensis</name>
    <dbReference type="NCBI Taxonomy" id="281739"/>
    <lineage>
        <taxon>Bacteria</taxon>
        <taxon>Pseudomonadati</taxon>
        <taxon>Pseudomonadota</taxon>
        <taxon>Gammaproteobacteria</taxon>
        <taxon>Alteromonadales</taxon>
        <taxon>Idiomarinaceae</taxon>
        <taxon>Idiomarina</taxon>
    </lineage>
</organism>
<evidence type="ECO:0000256" key="9">
    <source>
        <dbReference type="ARBA" id="ARBA00033063"/>
    </source>
</evidence>
<dbReference type="PANTHER" id="PTHR12815:SF47">
    <property type="entry name" value="TRANSLOCATION AND ASSEMBLY MODULE SUBUNIT TAMA"/>
    <property type="match status" value="1"/>
</dbReference>
<evidence type="ECO:0000256" key="11">
    <source>
        <dbReference type="SAM" id="SignalP"/>
    </source>
</evidence>
<evidence type="ECO:0000313" key="15">
    <source>
        <dbReference type="Proteomes" id="UP000287908"/>
    </source>
</evidence>
<dbReference type="Pfam" id="PF17243">
    <property type="entry name" value="POTRA_TamA_1"/>
    <property type="match status" value="1"/>
</dbReference>
<dbReference type="AlphaFoldDB" id="A0A432ZJL0"/>
<accession>A0A432ZJL0</accession>
<comment type="caution">
    <text evidence="14">The sequence shown here is derived from an EMBL/GenBank/DDBJ whole genome shotgun (WGS) entry which is preliminary data.</text>
</comment>
<evidence type="ECO:0000256" key="8">
    <source>
        <dbReference type="ARBA" id="ARBA00023237"/>
    </source>
</evidence>
<protein>
    <recommendedName>
        <fullName evidence="3">Translocation and assembly module subunit TamA</fullName>
    </recommendedName>
    <alternativeName>
        <fullName evidence="9">Autotransporter assembly factor TamA</fullName>
    </alternativeName>
</protein>
<evidence type="ECO:0000256" key="6">
    <source>
        <dbReference type="ARBA" id="ARBA00022729"/>
    </source>
</evidence>
<dbReference type="GO" id="GO:0009306">
    <property type="term" value="P:protein secretion"/>
    <property type="evidence" value="ECO:0007669"/>
    <property type="project" value="TreeGrafter"/>
</dbReference>